<evidence type="ECO:0000256" key="2">
    <source>
        <dbReference type="ARBA" id="ARBA00023157"/>
    </source>
</evidence>
<dbReference type="InterPro" id="IPR003598">
    <property type="entry name" value="Ig_sub2"/>
</dbReference>
<reference evidence="6" key="4">
    <citation type="submission" date="2025-08" db="UniProtKB">
        <authorList>
            <consortium name="Ensembl"/>
        </authorList>
    </citation>
    <scope>IDENTIFICATION</scope>
</reference>
<dbReference type="InterPro" id="IPR013783">
    <property type="entry name" value="Ig-like_fold"/>
</dbReference>
<protein>
    <recommendedName>
        <fullName evidence="5">Ig-like domain-containing protein</fullName>
    </recommendedName>
</protein>
<accession>A0A4W3GVX9</accession>
<evidence type="ECO:0000256" key="1">
    <source>
        <dbReference type="ARBA" id="ARBA00022729"/>
    </source>
</evidence>
<dbReference type="InterPro" id="IPR052598">
    <property type="entry name" value="IgSF_CEA-related"/>
</dbReference>
<dbReference type="PANTHER" id="PTHR44337:SF20">
    <property type="entry name" value="CARCINOEMBRYONIC ANTIGEN-RELATED CELL ADHESION MOLECULE 5-RELATED"/>
    <property type="match status" value="1"/>
</dbReference>
<keyword evidence="7" id="KW-1185">Reference proteome</keyword>
<dbReference type="InParanoid" id="A0A4W3GVX9"/>
<keyword evidence="4" id="KW-0393">Immunoglobulin domain</keyword>
<reference evidence="7" key="3">
    <citation type="journal article" date="2014" name="Nature">
        <title>Elephant shark genome provides unique insights into gnathostome evolution.</title>
        <authorList>
            <consortium name="International Elephant Shark Genome Sequencing Consortium"/>
            <person name="Venkatesh B."/>
            <person name="Lee A.P."/>
            <person name="Ravi V."/>
            <person name="Maurya A.K."/>
            <person name="Lian M.M."/>
            <person name="Swann J.B."/>
            <person name="Ohta Y."/>
            <person name="Flajnik M.F."/>
            <person name="Sutoh Y."/>
            <person name="Kasahara M."/>
            <person name="Hoon S."/>
            <person name="Gangu V."/>
            <person name="Roy S.W."/>
            <person name="Irimia M."/>
            <person name="Korzh V."/>
            <person name="Kondrychyn I."/>
            <person name="Lim Z.W."/>
            <person name="Tay B.H."/>
            <person name="Tohari S."/>
            <person name="Kong K.W."/>
            <person name="Ho S."/>
            <person name="Lorente-Galdos B."/>
            <person name="Quilez J."/>
            <person name="Marques-Bonet T."/>
            <person name="Raney B.J."/>
            <person name="Ingham P.W."/>
            <person name="Tay A."/>
            <person name="Hillier L.W."/>
            <person name="Minx P."/>
            <person name="Boehm T."/>
            <person name="Wilson R.K."/>
            <person name="Brenner S."/>
            <person name="Warren W.C."/>
        </authorList>
    </citation>
    <scope>NUCLEOTIDE SEQUENCE [LARGE SCALE GENOMIC DNA]</scope>
</reference>
<dbReference type="SUPFAM" id="SSF48726">
    <property type="entry name" value="Immunoglobulin"/>
    <property type="match status" value="2"/>
</dbReference>
<sequence>LTQSLQLHYNNNNLVIQFTTVLWDTKHTVTTLCRISCETLQNAIRPYIKLKDYYYINVQKLKWIADNKTLTLVGVLRSDSGKYTCHVYNAVSGNTSHPFLLNVNYGPGLPIMSTVPDQTVHGLGTTFDLLCSVDSNPTSQFKWFHNGASLLLNSQQITISNISTNHTGNYTCQRFIGYTVKSSDCILRTATSHKQLRIA</sequence>
<name>A0A4W3GVX9_CALMI</name>
<reference evidence="6" key="5">
    <citation type="submission" date="2025-09" db="UniProtKB">
        <authorList>
            <consortium name="Ensembl"/>
        </authorList>
    </citation>
    <scope>IDENTIFICATION</scope>
</reference>
<dbReference type="InterPro" id="IPR003599">
    <property type="entry name" value="Ig_sub"/>
</dbReference>
<evidence type="ECO:0000313" key="6">
    <source>
        <dbReference type="Ensembl" id="ENSCMIP00000007766.1"/>
    </source>
</evidence>
<dbReference type="Pfam" id="PF13927">
    <property type="entry name" value="Ig_3"/>
    <property type="match status" value="1"/>
</dbReference>
<feature type="domain" description="Ig-like" evidence="5">
    <location>
        <begin position="110"/>
        <end position="173"/>
    </location>
</feature>
<reference evidence="7" key="1">
    <citation type="journal article" date="2006" name="Science">
        <title>Ancient noncoding elements conserved in the human genome.</title>
        <authorList>
            <person name="Venkatesh B."/>
            <person name="Kirkness E.F."/>
            <person name="Loh Y.H."/>
            <person name="Halpern A.L."/>
            <person name="Lee A.P."/>
            <person name="Johnson J."/>
            <person name="Dandona N."/>
            <person name="Viswanathan L.D."/>
            <person name="Tay A."/>
            <person name="Venter J.C."/>
            <person name="Strausberg R.L."/>
            <person name="Brenner S."/>
        </authorList>
    </citation>
    <scope>NUCLEOTIDE SEQUENCE [LARGE SCALE GENOMIC DNA]</scope>
</reference>
<dbReference type="AlphaFoldDB" id="A0A4W3GVX9"/>
<reference evidence="7" key="2">
    <citation type="journal article" date="2007" name="PLoS Biol.">
        <title>Survey sequencing and comparative analysis of the elephant shark (Callorhinchus milii) genome.</title>
        <authorList>
            <person name="Venkatesh B."/>
            <person name="Kirkness E.F."/>
            <person name="Loh Y.H."/>
            <person name="Halpern A.L."/>
            <person name="Lee A.P."/>
            <person name="Johnson J."/>
            <person name="Dandona N."/>
            <person name="Viswanathan L.D."/>
            <person name="Tay A."/>
            <person name="Venter J.C."/>
            <person name="Strausberg R.L."/>
            <person name="Brenner S."/>
        </authorList>
    </citation>
    <scope>NUCLEOTIDE SEQUENCE [LARGE SCALE GENOMIC DNA]</scope>
</reference>
<dbReference type="Proteomes" id="UP000314986">
    <property type="component" value="Unassembled WGS sequence"/>
</dbReference>
<dbReference type="SMART" id="SM00409">
    <property type="entry name" value="IG"/>
    <property type="match status" value="2"/>
</dbReference>
<dbReference type="PROSITE" id="PS50835">
    <property type="entry name" value="IG_LIKE"/>
    <property type="match status" value="1"/>
</dbReference>
<dbReference type="InterPro" id="IPR007110">
    <property type="entry name" value="Ig-like_dom"/>
</dbReference>
<dbReference type="Gene3D" id="2.60.40.10">
    <property type="entry name" value="Immunoglobulins"/>
    <property type="match status" value="2"/>
</dbReference>
<evidence type="ECO:0000259" key="5">
    <source>
        <dbReference type="PROSITE" id="PS50835"/>
    </source>
</evidence>
<dbReference type="SMART" id="SM00408">
    <property type="entry name" value="IGc2"/>
    <property type="match status" value="2"/>
</dbReference>
<keyword evidence="1" id="KW-0732">Signal</keyword>
<dbReference type="GeneTree" id="ENSGT01130000278319"/>
<keyword evidence="2" id="KW-1015">Disulfide bond</keyword>
<dbReference type="InterPro" id="IPR036179">
    <property type="entry name" value="Ig-like_dom_sf"/>
</dbReference>
<organism evidence="6 7">
    <name type="scientific">Callorhinchus milii</name>
    <name type="common">Ghost shark</name>
    <dbReference type="NCBI Taxonomy" id="7868"/>
    <lineage>
        <taxon>Eukaryota</taxon>
        <taxon>Metazoa</taxon>
        <taxon>Chordata</taxon>
        <taxon>Craniata</taxon>
        <taxon>Vertebrata</taxon>
        <taxon>Chondrichthyes</taxon>
        <taxon>Holocephali</taxon>
        <taxon>Chimaeriformes</taxon>
        <taxon>Callorhinchidae</taxon>
        <taxon>Callorhinchus</taxon>
    </lineage>
</organism>
<evidence type="ECO:0000313" key="7">
    <source>
        <dbReference type="Proteomes" id="UP000314986"/>
    </source>
</evidence>
<dbReference type="PANTHER" id="PTHR44337">
    <property type="entry name" value="CARCINOEMBRYONIC ANTIGEN-RELATED CELL ADHESION MOLECULE 8"/>
    <property type="match status" value="1"/>
</dbReference>
<evidence type="ECO:0000256" key="3">
    <source>
        <dbReference type="ARBA" id="ARBA00023180"/>
    </source>
</evidence>
<evidence type="ECO:0000256" key="4">
    <source>
        <dbReference type="ARBA" id="ARBA00023319"/>
    </source>
</evidence>
<proteinExistence type="predicted"/>
<dbReference type="Ensembl" id="ENSCMIT00000007992.1">
    <property type="protein sequence ID" value="ENSCMIP00000007766.1"/>
    <property type="gene ID" value="ENSCMIG00000004217.1"/>
</dbReference>
<keyword evidence="3" id="KW-0325">Glycoprotein</keyword>